<dbReference type="CDD" id="cd21112">
    <property type="entry name" value="alphaLP-like"/>
    <property type="match status" value="1"/>
</dbReference>
<accession>A0A7K0D5Y1</accession>
<proteinExistence type="predicted"/>
<dbReference type="Gene3D" id="3.30.300.50">
    <property type="match status" value="1"/>
</dbReference>
<sequence>MCVPVASAAPAASPESGALAAAVQRDLGISVSEYERRSELAQRLAVFASTEQRRAPGSVRGVWLDQQGRAMVSAVGAAGEAARQMGFQVGDEPANPVAVHSVRTDLRTPVAQETSNAPIAGGDVYVSRTPNNQAARCSWAFNVIDGDGTPAALTAGHCNESVLAGQPLAPDQQTFRWQHDRITGPATGTFEKSVVDGVRDYSIVRATPEARESFRNNLVRGPIGGPAVRVTGVGIPVSGAPVCKSGTTTGFTCGVIIAVDQPDPQRPPIRFKHTALALPGDSGGALLSGTLAIGIISDGGIYSDPTRFPTDRPSVLPPAPPGSPITLSRLLQQIGPGPLQSAGPLVGGVLPYIPQIAMIAQSVADVLAQNPGVQLRTN</sequence>
<comment type="caution">
    <text evidence="1">The sequence shown here is derived from an EMBL/GenBank/DDBJ whole genome shotgun (WGS) entry which is preliminary data.</text>
</comment>
<dbReference type="InterPro" id="IPR043504">
    <property type="entry name" value="Peptidase_S1_PA_chymotrypsin"/>
</dbReference>
<gene>
    <name evidence="1" type="ORF">NRB20_38000</name>
</gene>
<evidence type="ECO:0000313" key="2">
    <source>
        <dbReference type="Proteomes" id="UP000438448"/>
    </source>
</evidence>
<dbReference type="Proteomes" id="UP000438448">
    <property type="component" value="Unassembled WGS sequence"/>
</dbReference>
<reference evidence="1 2" key="1">
    <citation type="submission" date="2019-10" db="EMBL/GenBank/DDBJ databases">
        <title>Nocardia macrotermitis sp. nov. and Nocardia aurantia sp. nov., isolated from the gut of fungus growing-termite Macrotermes natalensis.</title>
        <authorList>
            <person name="Benndorf R."/>
            <person name="Schwitalla J."/>
            <person name="Martin K."/>
            <person name="De Beer W."/>
            <person name="Kaster A.-K."/>
            <person name="Vollmers J."/>
            <person name="Poulsen M."/>
            <person name="Beemelmanns C."/>
        </authorList>
    </citation>
    <scope>NUCLEOTIDE SEQUENCE [LARGE SCALE GENOMIC DNA]</scope>
    <source>
        <strain evidence="1 2">RB20</strain>
    </source>
</reference>
<dbReference type="GO" id="GO:0004252">
    <property type="term" value="F:serine-type endopeptidase activity"/>
    <property type="evidence" value="ECO:0007669"/>
    <property type="project" value="InterPro"/>
</dbReference>
<organism evidence="1 2">
    <name type="scientific">Nocardia macrotermitis</name>
    <dbReference type="NCBI Taxonomy" id="2585198"/>
    <lineage>
        <taxon>Bacteria</taxon>
        <taxon>Bacillati</taxon>
        <taxon>Actinomycetota</taxon>
        <taxon>Actinomycetes</taxon>
        <taxon>Mycobacteriales</taxon>
        <taxon>Nocardiaceae</taxon>
        <taxon>Nocardia</taxon>
    </lineage>
</organism>
<dbReference type="InterPro" id="IPR018114">
    <property type="entry name" value="TRYPSIN_HIS"/>
</dbReference>
<dbReference type="GO" id="GO:0006508">
    <property type="term" value="P:proteolysis"/>
    <property type="evidence" value="ECO:0007669"/>
    <property type="project" value="InterPro"/>
</dbReference>
<keyword evidence="2" id="KW-1185">Reference proteome</keyword>
<dbReference type="PROSITE" id="PS00134">
    <property type="entry name" value="TRYPSIN_HIS"/>
    <property type="match status" value="1"/>
</dbReference>
<evidence type="ECO:0000313" key="1">
    <source>
        <dbReference type="EMBL" id="MQY20692.1"/>
    </source>
</evidence>
<dbReference type="AlphaFoldDB" id="A0A7K0D5Y1"/>
<dbReference type="InterPro" id="IPR009003">
    <property type="entry name" value="Peptidase_S1_PA"/>
</dbReference>
<dbReference type="EMBL" id="WEGK01000007">
    <property type="protein sequence ID" value="MQY20692.1"/>
    <property type="molecule type" value="Genomic_DNA"/>
</dbReference>
<name>A0A7K0D5Y1_9NOCA</name>
<dbReference type="SUPFAM" id="SSF50494">
    <property type="entry name" value="Trypsin-like serine proteases"/>
    <property type="match status" value="1"/>
</dbReference>
<dbReference type="InterPro" id="IPR035070">
    <property type="entry name" value="Streptogrisin_prodomain"/>
</dbReference>
<protein>
    <submittedName>
        <fullName evidence="1">Uncharacterized protein</fullName>
    </submittedName>
</protein>
<dbReference type="Gene3D" id="2.40.10.10">
    <property type="entry name" value="Trypsin-like serine proteases"/>
    <property type="match status" value="2"/>
</dbReference>